<dbReference type="Proteomes" id="UP001597241">
    <property type="component" value="Unassembled WGS sequence"/>
</dbReference>
<protein>
    <submittedName>
        <fullName evidence="1">Uncharacterized protein</fullName>
    </submittedName>
</protein>
<name>A0ABW3WND9_9FLAO</name>
<evidence type="ECO:0000313" key="2">
    <source>
        <dbReference type="Proteomes" id="UP001597241"/>
    </source>
</evidence>
<comment type="caution">
    <text evidence="1">The sequence shown here is derived from an EMBL/GenBank/DDBJ whole genome shotgun (WGS) entry which is preliminary data.</text>
</comment>
<proteinExistence type="predicted"/>
<gene>
    <name evidence="1" type="ORF">ACFQ5N_07830</name>
</gene>
<accession>A0ABW3WND9</accession>
<dbReference type="RefSeq" id="WP_386808930.1">
    <property type="nucleotide sequence ID" value="NZ_JBHTMV010000003.1"/>
</dbReference>
<organism evidence="1 2">
    <name type="scientific">Lutibacter holmesii</name>
    <dbReference type="NCBI Taxonomy" id="1137985"/>
    <lineage>
        <taxon>Bacteria</taxon>
        <taxon>Pseudomonadati</taxon>
        <taxon>Bacteroidota</taxon>
        <taxon>Flavobacteriia</taxon>
        <taxon>Flavobacteriales</taxon>
        <taxon>Flavobacteriaceae</taxon>
        <taxon>Lutibacter</taxon>
    </lineage>
</organism>
<keyword evidence="2" id="KW-1185">Reference proteome</keyword>
<sequence>MIREIISTIKQTTSQKINEQVNRFTAASTIEELLEQIDFASEEVPIHNAQELQKLFQTLKGEALNSSEIAIIHEITEKANGST</sequence>
<reference evidence="2" key="1">
    <citation type="journal article" date="2019" name="Int. J. Syst. Evol. Microbiol.">
        <title>The Global Catalogue of Microorganisms (GCM) 10K type strain sequencing project: providing services to taxonomists for standard genome sequencing and annotation.</title>
        <authorList>
            <consortium name="The Broad Institute Genomics Platform"/>
            <consortium name="The Broad Institute Genome Sequencing Center for Infectious Disease"/>
            <person name="Wu L."/>
            <person name="Ma J."/>
        </authorList>
    </citation>
    <scope>NUCLEOTIDE SEQUENCE [LARGE SCALE GENOMIC DNA]</scope>
    <source>
        <strain evidence="2">CCUG 62221</strain>
    </source>
</reference>
<dbReference type="EMBL" id="JBHTMV010000003">
    <property type="protein sequence ID" value="MFD1293739.1"/>
    <property type="molecule type" value="Genomic_DNA"/>
</dbReference>
<evidence type="ECO:0000313" key="1">
    <source>
        <dbReference type="EMBL" id="MFD1293739.1"/>
    </source>
</evidence>